<reference evidence="1 2" key="2">
    <citation type="submission" date="2024-11" db="EMBL/GenBank/DDBJ databases">
        <title>Using genomics to understand microbial adaptation to soil warming.</title>
        <authorList>
            <person name="Deangelis K.M. PhD."/>
        </authorList>
    </citation>
    <scope>NUCLEOTIDE SEQUENCE [LARGE SCALE GENOMIC DNA]</scope>
    <source>
        <strain evidence="1 2">GAS97</strain>
    </source>
</reference>
<dbReference type="EMBL" id="JBIYDN010000014">
    <property type="protein sequence ID" value="MFK4444535.1"/>
    <property type="molecule type" value="Genomic_DNA"/>
</dbReference>
<protein>
    <recommendedName>
        <fullName evidence="3">Lipoprotein</fullName>
    </recommendedName>
</protein>
<comment type="caution">
    <text evidence="1">The sequence shown here is derived from an EMBL/GenBank/DDBJ whole genome shotgun (WGS) entry which is preliminary data.</text>
</comment>
<reference evidence="1 2" key="1">
    <citation type="submission" date="2024-10" db="EMBL/GenBank/DDBJ databases">
        <authorList>
            <person name="Deangelis K."/>
            <person name="Huntemann M."/>
            <person name="Clum A."/>
            <person name="Wang J."/>
            <person name="Palaniappan K."/>
            <person name="Ritter S."/>
            <person name="Chen I.-M."/>
            <person name="Stamatis D."/>
            <person name="Reddy T."/>
            <person name="O'Malley R."/>
            <person name="Daum C."/>
            <person name="Ng V."/>
            <person name="Ivanova N."/>
            <person name="Kyrpides N."/>
            <person name="Woyke T."/>
        </authorList>
    </citation>
    <scope>NUCLEOTIDE SEQUENCE [LARGE SCALE GENOMIC DNA]</scope>
    <source>
        <strain evidence="1 2">GAS97</strain>
    </source>
</reference>
<organism evidence="1 2">
    <name type="scientific">Caballeronia udeis</name>
    <dbReference type="NCBI Taxonomy" id="1232866"/>
    <lineage>
        <taxon>Bacteria</taxon>
        <taxon>Pseudomonadati</taxon>
        <taxon>Pseudomonadota</taxon>
        <taxon>Betaproteobacteria</taxon>
        <taxon>Burkholderiales</taxon>
        <taxon>Burkholderiaceae</taxon>
        <taxon>Caballeronia</taxon>
    </lineage>
</organism>
<accession>A0ABW8MPC7</accession>
<evidence type="ECO:0008006" key="3">
    <source>
        <dbReference type="Google" id="ProtNLM"/>
    </source>
</evidence>
<keyword evidence="2" id="KW-1185">Reference proteome</keyword>
<sequence length="40" mass="4245">MDRSTHATLMKNKSLACVLGLSCVLLAGCLTIVPNRTANQ</sequence>
<evidence type="ECO:0000313" key="2">
    <source>
        <dbReference type="Proteomes" id="UP001620514"/>
    </source>
</evidence>
<proteinExistence type="predicted"/>
<name>A0ABW8MPC7_9BURK</name>
<dbReference type="PROSITE" id="PS51257">
    <property type="entry name" value="PROKAR_LIPOPROTEIN"/>
    <property type="match status" value="1"/>
</dbReference>
<evidence type="ECO:0000313" key="1">
    <source>
        <dbReference type="EMBL" id="MFK4444535.1"/>
    </source>
</evidence>
<dbReference type="Proteomes" id="UP001620514">
    <property type="component" value="Unassembled WGS sequence"/>
</dbReference>
<gene>
    <name evidence="1" type="ORF">ABH943_004557</name>
</gene>